<proteinExistence type="predicted"/>
<sequence length="110" mass="11889">MQETLGADGRVEGRDLARKGRAGHVVPEEAELLDGARRVDDASADVRAEEFHPVGEQRQHTSAVCQDPADPRTAGEDSLQEQVAHSAGDVEEELQHRSWPAKSKLVGAGR</sequence>
<accession>A0A1D7Y799</accession>
<evidence type="ECO:0000313" key="3">
    <source>
        <dbReference type="Proteomes" id="UP000094960"/>
    </source>
</evidence>
<name>A0A1D7Y799_9ACTN</name>
<feature type="compositionally biased region" description="Basic and acidic residues" evidence="1">
    <location>
        <begin position="50"/>
        <end position="59"/>
    </location>
</feature>
<feature type="region of interest" description="Disordered" evidence="1">
    <location>
        <begin position="1"/>
        <end position="29"/>
    </location>
</feature>
<organism evidence="2 3">
    <name type="scientific">Streptomyces fodineus</name>
    <dbReference type="NCBI Taxonomy" id="1904616"/>
    <lineage>
        <taxon>Bacteria</taxon>
        <taxon>Bacillati</taxon>
        <taxon>Actinomycetota</taxon>
        <taxon>Actinomycetes</taxon>
        <taxon>Kitasatosporales</taxon>
        <taxon>Streptomycetaceae</taxon>
        <taxon>Streptomyces</taxon>
    </lineage>
</organism>
<feature type="compositionally biased region" description="Basic and acidic residues" evidence="1">
    <location>
        <begin position="9"/>
        <end position="18"/>
    </location>
</feature>
<dbReference type="EMBL" id="CP017248">
    <property type="protein sequence ID" value="AOR31239.1"/>
    <property type="molecule type" value="Genomic_DNA"/>
</dbReference>
<protein>
    <submittedName>
        <fullName evidence="2">Uncharacterized protein</fullName>
    </submittedName>
</protein>
<keyword evidence="3" id="KW-1185">Reference proteome</keyword>
<evidence type="ECO:0000256" key="1">
    <source>
        <dbReference type="SAM" id="MobiDB-lite"/>
    </source>
</evidence>
<dbReference type="KEGG" id="spun:BFF78_09435"/>
<dbReference type="Proteomes" id="UP000094960">
    <property type="component" value="Chromosome"/>
</dbReference>
<evidence type="ECO:0000313" key="2">
    <source>
        <dbReference type="EMBL" id="AOR31239.1"/>
    </source>
</evidence>
<reference evidence="3" key="1">
    <citation type="submission" date="2016-09" db="EMBL/GenBank/DDBJ databases">
        <title>Streptomyces puniciscabiei strain:TW1S1 Genome sequencing and assembly.</title>
        <authorList>
            <person name="Kim M.-K."/>
            <person name="Kim S.B."/>
        </authorList>
    </citation>
    <scope>NUCLEOTIDE SEQUENCE [LARGE SCALE GENOMIC DNA]</scope>
    <source>
        <strain evidence="3">TW1S1</strain>
    </source>
</reference>
<gene>
    <name evidence="2" type="ORF">BFF78_09435</name>
</gene>
<feature type="region of interest" description="Disordered" evidence="1">
    <location>
        <begin position="50"/>
        <end position="110"/>
    </location>
</feature>
<dbReference type="AlphaFoldDB" id="A0A1D7Y799"/>